<comment type="caution">
    <text evidence="2">The sequence shown here is derived from an EMBL/GenBank/DDBJ whole genome shotgun (WGS) entry which is preliminary data.</text>
</comment>
<feature type="region of interest" description="Disordered" evidence="1">
    <location>
        <begin position="33"/>
        <end position="93"/>
    </location>
</feature>
<feature type="compositionally biased region" description="Basic residues" evidence="1">
    <location>
        <begin position="48"/>
        <end position="71"/>
    </location>
</feature>
<keyword evidence="3" id="KW-1185">Reference proteome</keyword>
<gene>
    <name evidence="2" type="ORF">MYCIT1_LOCUS22417</name>
</gene>
<protein>
    <submittedName>
        <fullName evidence="2">Uncharacterized protein</fullName>
    </submittedName>
</protein>
<organism evidence="2 3">
    <name type="scientific">Mycena citricolor</name>
    <dbReference type="NCBI Taxonomy" id="2018698"/>
    <lineage>
        <taxon>Eukaryota</taxon>
        <taxon>Fungi</taxon>
        <taxon>Dikarya</taxon>
        <taxon>Basidiomycota</taxon>
        <taxon>Agaricomycotina</taxon>
        <taxon>Agaricomycetes</taxon>
        <taxon>Agaricomycetidae</taxon>
        <taxon>Agaricales</taxon>
        <taxon>Marasmiineae</taxon>
        <taxon>Mycenaceae</taxon>
        <taxon>Mycena</taxon>
    </lineage>
</organism>
<accession>A0AAD2HDU0</accession>
<dbReference type="EMBL" id="CAVNYO010000403">
    <property type="protein sequence ID" value="CAK5274964.1"/>
    <property type="molecule type" value="Genomic_DNA"/>
</dbReference>
<evidence type="ECO:0000256" key="1">
    <source>
        <dbReference type="SAM" id="MobiDB-lite"/>
    </source>
</evidence>
<proteinExistence type="predicted"/>
<feature type="non-terminal residue" evidence="2">
    <location>
        <position position="1"/>
    </location>
</feature>
<dbReference type="Proteomes" id="UP001295794">
    <property type="component" value="Unassembled WGS sequence"/>
</dbReference>
<reference evidence="2" key="1">
    <citation type="submission" date="2023-11" db="EMBL/GenBank/DDBJ databases">
        <authorList>
            <person name="De Vega J J."/>
            <person name="De Vega J J."/>
        </authorList>
    </citation>
    <scope>NUCLEOTIDE SEQUENCE</scope>
</reference>
<evidence type="ECO:0000313" key="3">
    <source>
        <dbReference type="Proteomes" id="UP001295794"/>
    </source>
</evidence>
<sequence>RPDRTHVLLVLVPHPPCSRCGSADRLRRDGWASWLPGGGQRNDLARRSAPRSRPGRRHVPWNARHRKHRRQLPADGRRPAAGQPHARADVDCEPQPTLALLGIPDWF</sequence>
<evidence type="ECO:0000313" key="2">
    <source>
        <dbReference type="EMBL" id="CAK5274964.1"/>
    </source>
</evidence>
<feature type="non-terminal residue" evidence="2">
    <location>
        <position position="107"/>
    </location>
</feature>
<name>A0AAD2HDU0_9AGAR</name>
<dbReference type="AlphaFoldDB" id="A0AAD2HDU0"/>